<dbReference type="EMBL" id="NEDP02005147">
    <property type="protein sequence ID" value="OWF43192.1"/>
    <property type="molecule type" value="Genomic_DNA"/>
</dbReference>
<dbReference type="OrthoDB" id="10072016at2759"/>
<evidence type="ECO:0000313" key="3">
    <source>
        <dbReference type="Proteomes" id="UP000242188"/>
    </source>
</evidence>
<comment type="caution">
    <text evidence="2">The sequence shown here is derived from an EMBL/GenBank/DDBJ whole genome shotgun (WGS) entry which is preliminary data.</text>
</comment>
<accession>A0A210Q3A3</accession>
<evidence type="ECO:0000313" key="2">
    <source>
        <dbReference type="EMBL" id="OWF43192.1"/>
    </source>
</evidence>
<name>A0A210Q3A3_MIZYE</name>
<keyword evidence="3" id="KW-1185">Reference proteome</keyword>
<sequence>MRDDAESLLKDLNFLNAAIRKALYVTGCTSSKGYLLNRIAVEALVSNIDTEDKKVMKGLKRNIQNKMNYLRKRMHSPDREYKRNKAREHNLPTHNMEKINMICLQDYMGYPIAKATVVAYPCIDMYIKDQPDENVKDWVSVMVEVKRRASTLDFLPCRISKQDWSDVGKNSLLTWPINMIGRSDEYELFVAEQYKVKRQIKKRRVLPPTPIGNGAARRRLPFPVGAPQLAPPYESNRGSSDQHRPPTDG</sequence>
<feature type="compositionally biased region" description="Basic and acidic residues" evidence="1">
    <location>
        <begin position="240"/>
        <end position="249"/>
    </location>
</feature>
<reference evidence="2 3" key="1">
    <citation type="journal article" date="2017" name="Nat. Ecol. Evol.">
        <title>Scallop genome provides insights into evolution of bilaterian karyotype and development.</title>
        <authorList>
            <person name="Wang S."/>
            <person name="Zhang J."/>
            <person name="Jiao W."/>
            <person name="Li J."/>
            <person name="Xun X."/>
            <person name="Sun Y."/>
            <person name="Guo X."/>
            <person name="Huan P."/>
            <person name="Dong B."/>
            <person name="Zhang L."/>
            <person name="Hu X."/>
            <person name="Sun X."/>
            <person name="Wang J."/>
            <person name="Zhao C."/>
            <person name="Wang Y."/>
            <person name="Wang D."/>
            <person name="Huang X."/>
            <person name="Wang R."/>
            <person name="Lv J."/>
            <person name="Li Y."/>
            <person name="Zhang Z."/>
            <person name="Liu B."/>
            <person name="Lu W."/>
            <person name="Hui Y."/>
            <person name="Liang J."/>
            <person name="Zhou Z."/>
            <person name="Hou R."/>
            <person name="Li X."/>
            <person name="Liu Y."/>
            <person name="Li H."/>
            <person name="Ning X."/>
            <person name="Lin Y."/>
            <person name="Zhao L."/>
            <person name="Xing Q."/>
            <person name="Dou J."/>
            <person name="Li Y."/>
            <person name="Mao J."/>
            <person name="Guo H."/>
            <person name="Dou H."/>
            <person name="Li T."/>
            <person name="Mu C."/>
            <person name="Jiang W."/>
            <person name="Fu Q."/>
            <person name="Fu X."/>
            <person name="Miao Y."/>
            <person name="Liu J."/>
            <person name="Yu Q."/>
            <person name="Li R."/>
            <person name="Liao H."/>
            <person name="Li X."/>
            <person name="Kong Y."/>
            <person name="Jiang Z."/>
            <person name="Chourrout D."/>
            <person name="Li R."/>
            <person name="Bao Z."/>
        </authorList>
    </citation>
    <scope>NUCLEOTIDE SEQUENCE [LARGE SCALE GENOMIC DNA]</scope>
    <source>
        <strain evidence="2 3">PY_sf001</strain>
    </source>
</reference>
<gene>
    <name evidence="2" type="ORF">KP79_PYT16813</name>
</gene>
<evidence type="ECO:0000256" key="1">
    <source>
        <dbReference type="SAM" id="MobiDB-lite"/>
    </source>
</evidence>
<proteinExistence type="predicted"/>
<feature type="region of interest" description="Disordered" evidence="1">
    <location>
        <begin position="206"/>
        <end position="249"/>
    </location>
</feature>
<dbReference type="Proteomes" id="UP000242188">
    <property type="component" value="Unassembled WGS sequence"/>
</dbReference>
<protein>
    <submittedName>
        <fullName evidence="2">Uncharacterized protein</fullName>
    </submittedName>
</protein>
<dbReference type="AlphaFoldDB" id="A0A210Q3A3"/>
<organism evidence="2 3">
    <name type="scientific">Mizuhopecten yessoensis</name>
    <name type="common">Japanese scallop</name>
    <name type="synonym">Patinopecten yessoensis</name>
    <dbReference type="NCBI Taxonomy" id="6573"/>
    <lineage>
        <taxon>Eukaryota</taxon>
        <taxon>Metazoa</taxon>
        <taxon>Spiralia</taxon>
        <taxon>Lophotrochozoa</taxon>
        <taxon>Mollusca</taxon>
        <taxon>Bivalvia</taxon>
        <taxon>Autobranchia</taxon>
        <taxon>Pteriomorphia</taxon>
        <taxon>Pectinida</taxon>
        <taxon>Pectinoidea</taxon>
        <taxon>Pectinidae</taxon>
        <taxon>Mizuhopecten</taxon>
    </lineage>
</organism>